<sequence>MRERGPSSLLLSVPAAAQQGGWPSPQAPQPLQQPLQLQAQPLGEEEGENSYMAALKSAAADRERGLSSVRGFGGGGAAFGAGVGALQTPSAPGRAAAAAAAAPASAIGAPPAAAAAAAAAAAGAAAPAEAGEQLLRARLRASYESGLVVPLPFLSAAHAAPLALFNAPHSPHVTPHGLAGGARGIDPEAYRAVAALLSGDAAGGGGGAGSPGRRRREAAGRLPPGVVRKLLLNPALQNLARCLAYHTSCLEALPLDRPAALETVGVVEEMAAALRTVLCPAL</sequence>
<keyword evidence="3" id="KW-1185">Reference proteome</keyword>
<proteinExistence type="predicted"/>
<evidence type="ECO:0000256" key="1">
    <source>
        <dbReference type="SAM" id="MobiDB-lite"/>
    </source>
</evidence>
<dbReference type="RefSeq" id="XP_013896997.1">
    <property type="nucleotide sequence ID" value="XM_014041543.1"/>
</dbReference>
<organism evidence="2 3">
    <name type="scientific">Monoraphidium neglectum</name>
    <dbReference type="NCBI Taxonomy" id="145388"/>
    <lineage>
        <taxon>Eukaryota</taxon>
        <taxon>Viridiplantae</taxon>
        <taxon>Chlorophyta</taxon>
        <taxon>core chlorophytes</taxon>
        <taxon>Chlorophyceae</taxon>
        <taxon>CS clade</taxon>
        <taxon>Sphaeropleales</taxon>
        <taxon>Selenastraceae</taxon>
        <taxon>Monoraphidium</taxon>
    </lineage>
</organism>
<evidence type="ECO:0000313" key="2">
    <source>
        <dbReference type="EMBL" id="KIY97977.1"/>
    </source>
</evidence>
<accession>A0A0D2JEI1</accession>
<dbReference type="GeneID" id="25742862"/>
<evidence type="ECO:0000313" key="3">
    <source>
        <dbReference type="Proteomes" id="UP000054498"/>
    </source>
</evidence>
<dbReference type="AlphaFoldDB" id="A0A0D2JEI1"/>
<dbReference type="STRING" id="145388.A0A0D2JEI1"/>
<dbReference type="KEGG" id="mng:MNEG_9987"/>
<feature type="region of interest" description="Disordered" evidence="1">
    <location>
        <begin position="1"/>
        <end position="47"/>
    </location>
</feature>
<reference evidence="2 3" key="1">
    <citation type="journal article" date="2013" name="BMC Genomics">
        <title>Reconstruction of the lipid metabolism for the microalga Monoraphidium neglectum from its genome sequence reveals characteristics suitable for biofuel production.</title>
        <authorList>
            <person name="Bogen C."/>
            <person name="Al-Dilaimi A."/>
            <person name="Albersmeier A."/>
            <person name="Wichmann J."/>
            <person name="Grundmann M."/>
            <person name="Rupp O."/>
            <person name="Lauersen K.J."/>
            <person name="Blifernez-Klassen O."/>
            <person name="Kalinowski J."/>
            <person name="Goesmann A."/>
            <person name="Mussgnug J.H."/>
            <person name="Kruse O."/>
        </authorList>
    </citation>
    <scope>NUCLEOTIDE SEQUENCE [LARGE SCALE GENOMIC DNA]</scope>
    <source>
        <strain evidence="2 3">SAG 48.87</strain>
    </source>
</reference>
<dbReference type="Proteomes" id="UP000054498">
    <property type="component" value="Unassembled WGS sequence"/>
</dbReference>
<dbReference type="EMBL" id="KK102356">
    <property type="protein sequence ID" value="KIY97977.1"/>
    <property type="molecule type" value="Genomic_DNA"/>
</dbReference>
<gene>
    <name evidence="2" type="ORF">MNEG_9987</name>
</gene>
<feature type="compositionally biased region" description="Low complexity" evidence="1">
    <location>
        <begin position="29"/>
        <end position="42"/>
    </location>
</feature>
<protein>
    <submittedName>
        <fullName evidence="2">Uncharacterized protein</fullName>
    </submittedName>
</protein>
<name>A0A0D2JEI1_9CHLO</name>